<evidence type="ECO:0000313" key="3">
    <source>
        <dbReference type="Proteomes" id="UP000199229"/>
    </source>
</evidence>
<evidence type="ECO:0000313" key="2">
    <source>
        <dbReference type="EMBL" id="SFG27303.1"/>
    </source>
</evidence>
<dbReference type="EMBL" id="FOPM01000001">
    <property type="protein sequence ID" value="SFG27303.1"/>
    <property type="molecule type" value="Genomic_DNA"/>
</dbReference>
<feature type="region of interest" description="Disordered" evidence="1">
    <location>
        <begin position="284"/>
        <end position="309"/>
    </location>
</feature>
<dbReference type="InterPro" id="IPR053838">
    <property type="entry name" value="DUF6925"/>
</dbReference>
<dbReference type="STRING" id="582675.SAMN05192565_101117"/>
<dbReference type="RefSeq" id="WP_091967752.1">
    <property type="nucleotide sequence ID" value="NZ_FOPM01000001.1"/>
</dbReference>
<dbReference type="Proteomes" id="UP000199229">
    <property type="component" value="Unassembled WGS sequence"/>
</dbReference>
<organism evidence="2 3">
    <name type="scientific">Methylobacterium gossipiicola</name>
    <dbReference type="NCBI Taxonomy" id="582675"/>
    <lineage>
        <taxon>Bacteria</taxon>
        <taxon>Pseudomonadati</taxon>
        <taxon>Pseudomonadota</taxon>
        <taxon>Alphaproteobacteria</taxon>
        <taxon>Hyphomicrobiales</taxon>
        <taxon>Methylobacteriaceae</taxon>
        <taxon>Methylobacterium</taxon>
    </lineage>
</organism>
<gene>
    <name evidence="2" type="ORF">SAMN05192565_101117</name>
</gene>
<proteinExistence type="predicted"/>
<dbReference type="Pfam" id="PF21973">
    <property type="entry name" value="DUF6925"/>
    <property type="match status" value="1"/>
</dbReference>
<keyword evidence="3" id="KW-1185">Reference proteome</keyword>
<dbReference type="AlphaFoldDB" id="A0A1I2QI59"/>
<reference evidence="3" key="1">
    <citation type="submission" date="2016-10" db="EMBL/GenBank/DDBJ databases">
        <authorList>
            <person name="Varghese N."/>
            <person name="Submissions S."/>
        </authorList>
    </citation>
    <scope>NUCLEOTIDE SEQUENCE [LARGE SCALE GENOMIC DNA]</scope>
    <source>
        <strain evidence="3">Gh-105</strain>
    </source>
</reference>
<evidence type="ECO:0000256" key="1">
    <source>
        <dbReference type="SAM" id="MobiDB-lite"/>
    </source>
</evidence>
<name>A0A1I2QI59_9HYPH</name>
<dbReference type="OrthoDB" id="3569535at2"/>
<accession>A0A1I2QI59</accession>
<feature type="compositionally biased region" description="Basic and acidic residues" evidence="1">
    <location>
        <begin position="299"/>
        <end position="309"/>
    </location>
</feature>
<sequence length="309" mass="32211">MPYLDDPESRWSLGGFGAGAEFGHAPGEPVTKLGAFARASPRGAIRLDGTGDCVPVAYETGFRDGWSHAVALCRPVATGLVRGADGVTALGSDAGAVCPQDRETLLFDLGIGLPQGWVAVRTRESDQVAALSAACGASAFAQGSPVAALLLERAVDVVVVTPLGRIEVFAGRDTSCPGGPRAFVVPAVLRLGRTHAATAPIPPGLVPCAHLHPPHPCRDARGRPIPFDTARHAAFQALLMRWGDPDGFVLKRRLLAGETLPRDADRRARAVARVATVQGLAVRAGPEARRKVGAASSRDGPKSRHDTTS</sequence>
<protein>
    <submittedName>
        <fullName evidence="2">Uncharacterized protein</fullName>
    </submittedName>
</protein>